<dbReference type="EMBL" id="JAUMVS010000063">
    <property type="protein sequence ID" value="MDO4841912.1"/>
    <property type="molecule type" value="Genomic_DNA"/>
</dbReference>
<dbReference type="Gene3D" id="2.60.120.40">
    <property type="match status" value="1"/>
</dbReference>
<comment type="caution">
    <text evidence="2">The sequence shown here is derived from an EMBL/GenBank/DDBJ whole genome shotgun (WGS) entry which is preliminary data.</text>
</comment>
<organism evidence="2 3">
    <name type="scientific">Phoenicibacter congonensis</name>
    <dbReference type="NCBI Taxonomy" id="1944646"/>
    <lineage>
        <taxon>Bacteria</taxon>
        <taxon>Bacillati</taxon>
        <taxon>Actinomycetota</taxon>
        <taxon>Coriobacteriia</taxon>
        <taxon>Eggerthellales</taxon>
        <taxon>Eggerthellaceae</taxon>
        <taxon>Phoenicibacter</taxon>
    </lineage>
</organism>
<dbReference type="AlphaFoldDB" id="A0AA43RHH2"/>
<sequence length="127" mass="12459">MLFLCPFIALLHIVFAYGCCNGLSHAAGTGIINVKAPGVYEINATVTVTATAAGAIGVQLYNGADAVPGAAASQTAAAAGVVTLPISKLIRVRPSCAAVGNAANLSLQLTGGAGTVTSVNVAIHQIA</sequence>
<dbReference type="Proteomes" id="UP001168575">
    <property type="component" value="Unassembled WGS sequence"/>
</dbReference>
<reference evidence="2" key="1">
    <citation type="submission" date="2023-07" db="EMBL/GenBank/DDBJ databases">
        <title>Between Cages and Wild: Unraveling the Impact of Captivity on Animal Microbiomes and Antimicrobial Resistance.</title>
        <authorList>
            <person name="Schmartz G.P."/>
            <person name="Rehner J."/>
            <person name="Schuff M.J."/>
            <person name="Becker S.L."/>
            <person name="Kravczyk M."/>
            <person name="Gurevich A."/>
            <person name="Francke R."/>
            <person name="Mueller R."/>
            <person name="Keller V."/>
            <person name="Keller A."/>
        </authorList>
    </citation>
    <scope>NUCLEOTIDE SEQUENCE</scope>
    <source>
        <strain evidence="2">S12M_St_49</strain>
    </source>
</reference>
<evidence type="ECO:0000256" key="1">
    <source>
        <dbReference type="SAM" id="SignalP"/>
    </source>
</evidence>
<gene>
    <name evidence="2" type="ORF">Q3982_04465</name>
</gene>
<feature type="signal peptide" evidence="1">
    <location>
        <begin position="1"/>
        <end position="26"/>
    </location>
</feature>
<keyword evidence="3" id="KW-1185">Reference proteome</keyword>
<protein>
    <submittedName>
        <fullName evidence="2">Uncharacterized protein</fullName>
    </submittedName>
</protein>
<keyword evidence="1" id="KW-0732">Signal</keyword>
<evidence type="ECO:0000313" key="2">
    <source>
        <dbReference type="EMBL" id="MDO4841912.1"/>
    </source>
</evidence>
<evidence type="ECO:0000313" key="3">
    <source>
        <dbReference type="Proteomes" id="UP001168575"/>
    </source>
</evidence>
<dbReference type="InterPro" id="IPR008983">
    <property type="entry name" value="Tumour_necrosis_fac-like_dom"/>
</dbReference>
<name>A0AA43RHH2_9ACTN</name>
<proteinExistence type="predicted"/>
<feature type="chain" id="PRO_5041285531" evidence="1">
    <location>
        <begin position="27"/>
        <end position="127"/>
    </location>
</feature>
<accession>A0AA43RHH2</accession>